<gene>
    <name evidence="2" type="ORF">DW782_19270</name>
    <name evidence="1" type="ORF">GKD70_21575</name>
</gene>
<proteinExistence type="predicted"/>
<evidence type="ECO:0000313" key="1">
    <source>
        <dbReference type="EMBL" id="MSB75854.1"/>
    </source>
</evidence>
<evidence type="ECO:0000313" key="4">
    <source>
        <dbReference type="Proteomes" id="UP000441609"/>
    </source>
</evidence>
<protein>
    <submittedName>
        <fullName evidence="2">Uncharacterized protein</fullName>
    </submittedName>
</protein>
<reference evidence="1 4" key="2">
    <citation type="journal article" date="2019" name="Nat. Med.">
        <title>A library of human gut bacterial isolates paired with longitudinal multiomics data enables mechanistic microbiome research.</title>
        <authorList>
            <person name="Poyet M."/>
            <person name="Groussin M."/>
            <person name="Gibbons S.M."/>
            <person name="Avila-Pacheco J."/>
            <person name="Jiang X."/>
            <person name="Kearney S.M."/>
            <person name="Perrotta A.R."/>
            <person name="Berdy B."/>
            <person name="Zhao S."/>
            <person name="Lieberman T.D."/>
            <person name="Swanson P.K."/>
            <person name="Smith M."/>
            <person name="Roesemann S."/>
            <person name="Alexander J.E."/>
            <person name="Rich S.A."/>
            <person name="Livny J."/>
            <person name="Vlamakis H."/>
            <person name="Clish C."/>
            <person name="Bullock K."/>
            <person name="Deik A."/>
            <person name="Scott J."/>
            <person name="Pierce K.A."/>
            <person name="Xavier R.J."/>
            <person name="Alm E.J."/>
        </authorList>
    </citation>
    <scope>NUCLEOTIDE SEQUENCE [LARGE SCALE GENOMIC DNA]</scope>
    <source>
        <strain evidence="1 4">BIOML-A20</strain>
    </source>
</reference>
<dbReference type="EMBL" id="QSJN01000017">
    <property type="protein sequence ID" value="RHD71440.1"/>
    <property type="molecule type" value="Genomic_DNA"/>
</dbReference>
<name>A0A3E4MKQ7_PARDI</name>
<evidence type="ECO:0000313" key="2">
    <source>
        <dbReference type="EMBL" id="RHD71440.1"/>
    </source>
</evidence>
<reference evidence="2 3" key="1">
    <citation type="submission" date="2018-08" db="EMBL/GenBank/DDBJ databases">
        <title>A genome reference for cultivated species of the human gut microbiota.</title>
        <authorList>
            <person name="Zou Y."/>
            <person name="Xue W."/>
            <person name="Luo G."/>
        </authorList>
    </citation>
    <scope>NUCLEOTIDE SEQUENCE [LARGE SCALE GENOMIC DNA]</scope>
    <source>
        <strain evidence="2 3">AM30-4</strain>
    </source>
</reference>
<dbReference type="Proteomes" id="UP000441609">
    <property type="component" value="Unassembled WGS sequence"/>
</dbReference>
<accession>A0A3E4MKQ7</accession>
<evidence type="ECO:0000313" key="3">
    <source>
        <dbReference type="Proteomes" id="UP000284660"/>
    </source>
</evidence>
<dbReference type="Proteomes" id="UP000284660">
    <property type="component" value="Unassembled WGS sequence"/>
</dbReference>
<organism evidence="2 3">
    <name type="scientific">Parabacteroides distasonis</name>
    <dbReference type="NCBI Taxonomy" id="823"/>
    <lineage>
        <taxon>Bacteria</taxon>
        <taxon>Pseudomonadati</taxon>
        <taxon>Bacteroidota</taxon>
        <taxon>Bacteroidia</taxon>
        <taxon>Bacteroidales</taxon>
        <taxon>Tannerellaceae</taxon>
        <taxon>Parabacteroides</taxon>
    </lineage>
</organism>
<sequence length="184" mass="21439">MRVEEKKTFTNIQLSDEEWSLYRYIPNVERLKYYVGRMRNCMNMDHVMDHVVLPMLLHELEVTKENSEKRDFYTRLRPFIKHLRGSSGTTLFERITRLNEILKREKRCGQTFAGILQQIKIEPPKLGEEASCIIELIISSSPENSNVISVSPILVGVEYRKKVNQSIGREIGVNVSGRSLQDRI</sequence>
<comment type="caution">
    <text evidence="2">The sequence shown here is derived from an EMBL/GenBank/DDBJ whole genome shotgun (WGS) entry which is preliminary data.</text>
</comment>
<dbReference type="EMBL" id="WKMO01000036">
    <property type="protein sequence ID" value="MSB75854.1"/>
    <property type="molecule type" value="Genomic_DNA"/>
</dbReference>
<dbReference type="AlphaFoldDB" id="A0A3E4MKQ7"/>
<dbReference type="RefSeq" id="WP_005855130.1">
    <property type="nucleotide sequence ID" value="NZ_CAXSPS010000014.1"/>
</dbReference>